<sequence length="169" mass="18311">MGLQIEEFTSSMIGVDNTTLAYAVKNPLSFVFNSISPNDWYVNSETYQNDALWGAGVNKSAYDPCPKRWRVPTDASLTYGDFSVNTMILSDLGINVATGRTYNSMAWFPSGGYRRSLYGTLGGVGGNGYYWSVSVNGTSAKYLNEGMSGVNPSAISNRAAGFSVRCVQE</sequence>
<accession>A0A9D1QDU1</accession>
<dbReference type="EMBL" id="DXHL01000016">
    <property type="protein sequence ID" value="HIW10425.1"/>
    <property type="molecule type" value="Genomic_DNA"/>
</dbReference>
<name>A0A9D1QDU1_9BACT</name>
<evidence type="ECO:0000313" key="1">
    <source>
        <dbReference type="EMBL" id="HIW10425.1"/>
    </source>
</evidence>
<reference evidence="1" key="1">
    <citation type="journal article" date="2021" name="PeerJ">
        <title>Extensive microbial diversity within the chicken gut microbiome revealed by metagenomics and culture.</title>
        <authorList>
            <person name="Gilroy R."/>
            <person name="Ravi A."/>
            <person name="Getino M."/>
            <person name="Pursley I."/>
            <person name="Horton D.L."/>
            <person name="Alikhan N.F."/>
            <person name="Baker D."/>
            <person name="Gharbi K."/>
            <person name="Hall N."/>
            <person name="Watson M."/>
            <person name="Adriaenssens E.M."/>
            <person name="Foster-Nyarko E."/>
            <person name="Jarju S."/>
            <person name="Secka A."/>
            <person name="Antonio M."/>
            <person name="Oren A."/>
            <person name="Chaudhuri R.R."/>
            <person name="La Ragione R."/>
            <person name="Hildebrand F."/>
            <person name="Pallen M.J."/>
        </authorList>
    </citation>
    <scope>NUCLEOTIDE SEQUENCE</scope>
    <source>
        <strain evidence="1">ChiBcec15-1070</strain>
    </source>
</reference>
<proteinExistence type="predicted"/>
<dbReference type="AlphaFoldDB" id="A0A9D1QDU1"/>
<gene>
    <name evidence="1" type="ORF">H9888_02885</name>
</gene>
<dbReference type="Proteomes" id="UP000823926">
    <property type="component" value="Unassembled WGS sequence"/>
</dbReference>
<comment type="caution">
    <text evidence="1">The sequence shown here is derived from an EMBL/GenBank/DDBJ whole genome shotgun (WGS) entry which is preliminary data.</text>
</comment>
<reference evidence="1" key="2">
    <citation type="submission" date="2021-04" db="EMBL/GenBank/DDBJ databases">
        <authorList>
            <person name="Gilroy R."/>
        </authorList>
    </citation>
    <scope>NUCLEOTIDE SEQUENCE</scope>
    <source>
        <strain evidence="1">ChiBcec15-1070</strain>
    </source>
</reference>
<protein>
    <submittedName>
        <fullName evidence="1">Fibrobacter succinogenes major paralogous domain-containing protein</fullName>
    </submittedName>
</protein>
<organism evidence="1 2">
    <name type="scientific">Candidatus Rikenella faecigallinarum</name>
    <dbReference type="NCBI Taxonomy" id="2838745"/>
    <lineage>
        <taxon>Bacteria</taxon>
        <taxon>Pseudomonadati</taxon>
        <taxon>Bacteroidota</taxon>
        <taxon>Bacteroidia</taxon>
        <taxon>Bacteroidales</taxon>
        <taxon>Rikenellaceae</taxon>
        <taxon>Rikenella</taxon>
    </lineage>
</organism>
<evidence type="ECO:0000313" key="2">
    <source>
        <dbReference type="Proteomes" id="UP000823926"/>
    </source>
</evidence>